<dbReference type="InterPro" id="IPR007497">
    <property type="entry name" value="SIMPL/DUF541"/>
</dbReference>
<dbReference type="AlphaFoldDB" id="A0A841L1S7"/>
<dbReference type="PANTHER" id="PTHR34387">
    <property type="entry name" value="SLR1258 PROTEIN"/>
    <property type="match status" value="1"/>
</dbReference>
<evidence type="ECO:0000313" key="2">
    <source>
        <dbReference type="EMBL" id="MBB6226380.1"/>
    </source>
</evidence>
<dbReference type="GO" id="GO:0006974">
    <property type="term" value="P:DNA damage response"/>
    <property type="evidence" value="ECO:0007669"/>
    <property type="project" value="TreeGrafter"/>
</dbReference>
<organism evidence="2 3">
    <name type="scientific">Polymorphobacter multimanifer</name>
    <dbReference type="NCBI Taxonomy" id="1070431"/>
    <lineage>
        <taxon>Bacteria</taxon>
        <taxon>Pseudomonadati</taxon>
        <taxon>Pseudomonadota</taxon>
        <taxon>Alphaproteobacteria</taxon>
        <taxon>Sphingomonadales</taxon>
        <taxon>Sphingosinicellaceae</taxon>
        <taxon>Polymorphobacter</taxon>
    </lineage>
</organism>
<dbReference type="Proteomes" id="UP000538147">
    <property type="component" value="Unassembled WGS sequence"/>
</dbReference>
<evidence type="ECO:0000313" key="3">
    <source>
        <dbReference type="Proteomes" id="UP000538147"/>
    </source>
</evidence>
<keyword evidence="1" id="KW-0732">Signal</keyword>
<gene>
    <name evidence="2" type="ORF">FHS79_000534</name>
</gene>
<dbReference type="InterPro" id="IPR052022">
    <property type="entry name" value="26kDa_periplasmic_antigen"/>
</dbReference>
<keyword evidence="3" id="KW-1185">Reference proteome</keyword>
<dbReference type="Pfam" id="PF04402">
    <property type="entry name" value="SIMPL"/>
    <property type="match status" value="1"/>
</dbReference>
<reference evidence="2 3" key="1">
    <citation type="submission" date="2020-08" db="EMBL/GenBank/DDBJ databases">
        <title>Genomic Encyclopedia of Type Strains, Phase IV (KMG-IV): sequencing the most valuable type-strain genomes for metagenomic binning, comparative biology and taxonomic classification.</title>
        <authorList>
            <person name="Goeker M."/>
        </authorList>
    </citation>
    <scope>NUCLEOTIDE SEQUENCE [LARGE SCALE GENOMIC DNA]</scope>
    <source>
        <strain evidence="2 3">DSM 102189</strain>
    </source>
</reference>
<proteinExistence type="predicted"/>
<dbReference type="Gene3D" id="3.30.110.170">
    <property type="entry name" value="Protein of unknown function (DUF541), domain 1"/>
    <property type="match status" value="1"/>
</dbReference>
<dbReference type="EMBL" id="JACIIV010000003">
    <property type="protein sequence ID" value="MBB6226380.1"/>
    <property type="molecule type" value="Genomic_DNA"/>
</dbReference>
<feature type="chain" id="PRO_5032912961" description="DUF541 domain-containing protein" evidence="1">
    <location>
        <begin position="21"/>
        <end position="241"/>
    </location>
</feature>
<sequence>MTKLAAAATLACLLAAPALAQVPTAVPTTVPTAATFLTVVAEGEVTRIPDVAELSGGVVTTAPTAAAAMAANARAMTAVVAALRAAGVAERDIQTRGLGLQATYSYEERQQRLTGYQATNTVALRLRDIAKAGTLLDALVKAGANQISGPSFRLDKPEAALDEARVQAVTTARARATLYAQAAGMTVKRIESISEAGDLGTPDPQPMLMRAAKAEMADAAPPVAPGEVNLGVRLTVRFELQ</sequence>
<name>A0A841L1S7_9SPHN</name>
<dbReference type="Gene3D" id="3.30.70.2970">
    <property type="entry name" value="Protein of unknown function (DUF541), domain 2"/>
    <property type="match status" value="1"/>
</dbReference>
<accession>A0A841L1S7</accession>
<protein>
    <recommendedName>
        <fullName evidence="4">DUF541 domain-containing protein</fullName>
    </recommendedName>
</protein>
<feature type="signal peptide" evidence="1">
    <location>
        <begin position="1"/>
        <end position="20"/>
    </location>
</feature>
<dbReference type="RefSeq" id="WP_243452598.1">
    <property type="nucleotide sequence ID" value="NZ_JACIIV010000003.1"/>
</dbReference>
<comment type="caution">
    <text evidence="2">The sequence shown here is derived from an EMBL/GenBank/DDBJ whole genome shotgun (WGS) entry which is preliminary data.</text>
</comment>
<evidence type="ECO:0008006" key="4">
    <source>
        <dbReference type="Google" id="ProtNLM"/>
    </source>
</evidence>
<evidence type="ECO:0000256" key="1">
    <source>
        <dbReference type="SAM" id="SignalP"/>
    </source>
</evidence>
<dbReference type="PANTHER" id="PTHR34387:SF1">
    <property type="entry name" value="PERIPLASMIC IMMUNOGENIC PROTEIN"/>
    <property type="match status" value="1"/>
</dbReference>